<feature type="chain" id="PRO_5030898720" evidence="8">
    <location>
        <begin position="25"/>
        <end position="376"/>
    </location>
</feature>
<evidence type="ECO:0000256" key="7">
    <source>
        <dbReference type="SAM" id="MobiDB-lite"/>
    </source>
</evidence>
<dbReference type="Gene3D" id="1.10.760.10">
    <property type="entry name" value="Cytochrome c-like domain"/>
    <property type="match status" value="2"/>
</dbReference>
<dbReference type="RefSeq" id="WP_183649241.1">
    <property type="nucleotide sequence ID" value="NZ_JACIJG010000003.1"/>
</dbReference>
<evidence type="ECO:0000256" key="6">
    <source>
        <dbReference type="PROSITE-ProRule" id="PRU00433"/>
    </source>
</evidence>
<sequence length="376" mass="40146">MSKLHRLVLSALFTLSLGATPTLAEKLGLGHRALPEEINAWDVTVLPDGKGLRPGSGDVTTGEAVFGEKCAACHGEFAEGLDSWPVLAGGQGSLKDRRPVKTIGSYWPHLSTVWDYVHRSMPFGSAQTVSVDETYAITAFLLYSNGLVDEDFVLSKENFSEVQLPNSQGFYADDRSEAEYPLFRKEPCMKDCRGPVKVTKRAVELKVTPTDPDGKPAGTLPGIAGPLPVQQKSEVAAPTVETDTAAAPSEVKAPVETASAEDMDHDDGAKHELVKAGKTVFKKCQACHKIGDGAKNSVGPHLNGVIGRVPGTVEGYKYSKAFSKLQATGEAWDDARLAAFLEKPKAFAAGTKMAFAGLKKEDERAALIAYLKSAGK</sequence>
<evidence type="ECO:0000256" key="5">
    <source>
        <dbReference type="ARBA" id="ARBA00023004"/>
    </source>
</evidence>
<keyword evidence="1" id="KW-0813">Transport</keyword>
<gene>
    <name evidence="10" type="ORF">FHS76_001146</name>
</gene>
<dbReference type="InterPro" id="IPR009056">
    <property type="entry name" value="Cyt_c-like_dom"/>
</dbReference>
<dbReference type="GO" id="GO:0046872">
    <property type="term" value="F:metal ion binding"/>
    <property type="evidence" value="ECO:0007669"/>
    <property type="project" value="UniProtKB-KW"/>
</dbReference>
<reference evidence="10 11" key="1">
    <citation type="submission" date="2020-08" db="EMBL/GenBank/DDBJ databases">
        <title>Genomic Encyclopedia of Type Strains, Phase IV (KMG-IV): sequencing the most valuable type-strain genomes for metagenomic binning, comparative biology and taxonomic classification.</title>
        <authorList>
            <person name="Goeker M."/>
        </authorList>
    </citation>
    <scope>NUCLEOTIDE SEQUENCE [LARGE SCALE GENOMIC DNA]</scope>
    <source>
        <strain evidence="10 11">DSM 26944</strain>
    </source>
</reference>
<dbReference type="PRINTS" id="PR00604">
    <property type="entry name" value="CYTCHRMECIAB"/>
</dbReference>
<evidence type="ECO:0000256" key="2">
    <source>
        <dbReference type="ARBA" id="ARBA00022617"/>
    </source>
</evidence>
<dbReference type="Pfam" id="PF00034">
    <property type="entry name" value="Cytochrom_C"/>
    <property type="match status" value="1"/>
</dbReference>
<keyword evidence="4" id="KW-0249">Electron transport</keyword>
<dbReference type="EMBL" id="JACIJG010000003">
    <property type="protein sequence ID" value="MBB5701297.1"/>
    <property type="molecule type" value="Genomic_DNA"/>
</dbReference>
<name>A0A7W9AVD6_9HYPH</name>
<evidence type="ECO:0000256" key="4">
    <source>
        <dbReference type="ARBA" id="ARBA00022982"/>
    </source>
</evidence>
<dbReference type="InterPro" id="IPR036909">
    <property type="entry name" value="Cyt_c-like_dom_sf"/>
</dbReference>
<keyword evidence="8" id="KW-0732">Signal</keyword>
<dbReference type="GO" id="GO:0020037">
    <property type="term" value="F:heme binding"/>
    <property type="evidence" value="ECO:0007669"/>
    <property type="project" value="InterPro"/>
</dbReference>
<evidence type="ECO:0000313" key="11">
    <source>
        <dbReference type="Proteomes" id="UP000555546"/>
    </source>
</evidence>
<dbReference type="AlphaFoldDB" id="A0A7W9AVD6"/>
<dbReference type="GO" id="GO:0009055">
    <property type="term" value="F:electron transfer activity"/>
    <property type="evidence" value="ECO:0007669"/>
    <property type="project" value="InterPro"/>
</dbReference>
<evidence type="ECO:0000256" key="8">
    <source>
        <dbReference type="SAM" id="SignalP"/>
    </source>
</evidence>
<dbReference type="PANTHER" id="PTHR11961">
    <property type="entry name" value="CYTOCHROME C"/>
    <property type="match status" value="1"/>
</dbReference>
<evidence type="ECO:0000259" key="9">
    <source>
        <dbReference type="PROSITE" id="PS51007"/>
    </source>
</evidence>
<organism evidence="10 11">
    <name type="scientific">Brucella daejeonensis</name>
    <dbReference type="NCBI Taxonomy" id="659015"/>
    <lineage>
        <taxon>Bacteria</taxon>
        <taxon>Pseudomonadati</taxon>
        <taxon>Pseudomonadota</taxon>
        <taxon>Alphaproteobacteria</taxon>
        <taxon>Hyphomicrobiales</taxon>
        <taxon>Brucellaceae</taxon>
        <taxon>Brucella/Ochrobactrum group</taxon>
        <taxon>Brucella</taxon>
    </lineage>
</organism>
<feature type="signal peptide" evidence="8">
    <location>
        <begin position="1"/>
        <end position="24"/>
    </location>
</feature>
<feature type="domain" description="Cytochrome c" evidence="9">
    <location>
        <begin position="57"/>
        <end position="145"/>
    </location>
</feature>
<keyword evidence="2 6" id="KW-0349">Heme</keyword>
<dbReference type="Proteomes" id="UP000555546">
    <property type="component" value="Unassembled WGS sequence"/>
</dbReference>
<feature type="region of interest" description="Disordered" evidence="7">
    <location>
        <begin position="207"/>
        <end position="253"/>
    </location>
</feature>
<evidence type="ECO:0000256" key="3">
    <source>
        <dbReference type="ARBA" id="ARBA00022723"/>
    </source>
</evidence>
<comment type="caution">
    <text evidence="10">The sequence shown here is derived from an EMBL/GenBank/DDBJ whole genome shotgun (WGS) entry which is preliminary data.</text>
</comment>
<accession>A0A7W9AVD6</accession>
<keyword evidence="11" id="KW-1185">Reference proteome</keyword>
<protein>
    <submittedName>
        <fullName evidence="10">Cytochrome c</fullName>
    </submittedName>
</protein>
<dbReference type="SUPFAM" id="SSF46626">
    <property type="entry name" value="Cytochrome c"/>
    <property type="match status" value="2"/>
</dbReference>
<dbReference type="InterPro" id="IPR002327">
    <property type="entry name" value="Cyt_c_1A/1B"/>
</dbReference>
<proteinExistence type="predicted"/>
<evidence type="ECO:0000313" key="10">
    <source>
        <dbReference type="EMBL" id="MBB5701297.1"/>
    </source>
</evidence>
<dbReference type="PROSITE" id="PS51007">
    <property type="entry name" value="CYTC"/>
    <property type="match status" value="2"/>
</dbReference>
<keyword evidence="5 6" id="KW-0408">Iron</keyword>
<evidence type="ECO:0000256" key="1">
    <source>
        <dbReference type="ARBA" id="ARBA00022448"/>
    </source>
</evidence>
<feature type="domain" description="Cytochrome c" evidence="9">
    <location>
        <begin position="272"/>
        <end position="375"/>
    </location>
</feature>
<dbReference type="Pfam" id="PF13442">
    <property type="entry name" value="Cytochrome_CBB3"/>
    <property type="match status" value="1"/>
</dbReference>
<keyword evidence="3 6" id="KW-0479">Metal-binding</keyword>